<evidence type="ECO:0000313" key="3">
    <source>
        <dbReference type="EMBL" id="KAK3256736.1"/>
    </source>
</evidence>
<protein>
    <submittedName>
        <fullName evidence="3">Uncharacterized protein</fullName>
    </submittedName>
</protein>
<feature type="transmembrane region" description="Helical" evidence="2">
    <location>
        <begin position="225"/>
        <end position="244"/>
    </location>
</feature>
<organism evidence="3 4">
    <name type="scientific">Cymbomonas tetramitiformis</name>
    <dbReference type="NCBI Taxonomy" id="36881"/>
    <lineage>
        <taxon>Eukaryota</taxon>
        <taxon>Viridiplantae</taxon>
        <taxon>Chlorophyta</taxon>
        <taxon>Pyramimonadophyceae</taxon>
        <taxon>Pyramimonadales</taxon>
        <taxon>Pyramimonadaceae</taxon>
        <taxon>Cymbomonas</taxon>
    </lineage>
</organism>
<feature type="transmembrane region" description="Helical" evidence="2">
    <location>
        <begin position="191"/>
        <end position="210"/>
    </location>
</feature>
<keyword evidence="2" id="KW-0472">Membrane</keyword>
<name>A0AAE0FBI5_9CHLO</name>
<reference evidence="3 4" key="1">
    <citation type="journal article" date="2015" name="Genome Biol. Evol.">
        <title>Comparative Genomics of a Bacterivorous Green Alga Reveals Evolutionary Causalities and Consequences of Phago-Mixotrophic Mode of Nutrition.</title>
        <authorList>
            <person name="Burns J.A."/>
            <person name="Paasch A."/>
            <person name="Narechania A."/>
            <person name="Kim E."/>
        </authorList>
    </citation>
    <scope>NUCLEOTIDE SEQUENCE [LARGE SCALE GENOMIC DNA]</scope>
    <source>
        <strain evidence="3 4">PLY_AMNH</strain>
    </source>
</reference>
<keyword evidence="2" id="KW-0812">Transmembrane</keyword>
<accession>A0AAE0FBI5</accession>
<feature type="transmembrane region" description="Helical" evidence="2">
    <location>
        <begin position="300"/>
        <end position="320"/>
    </location>
</feature>
<feature type="non-terminal residue" evidence="3">
    <location>
        <position position="329"/>
    </location>
</feature>
<keyword evidence="4" id="KW-1185">Reference proteome</keyword>
<sequence>MNLPVSSRCCVSAGRVAYPRSSGRAVLRMKRVVPTEFKKNIQNWVGKKCSLSSISTQTSKRSPGEICAAISDERESETESSSTITAPESTPANVATAVTETHSDATESTLQETLKQLESITQTAEQLPNLAPPTATTTTAKATAETTETDSQTQENEAKLRMELEAKLQDWINAPEEPPQAENVFYDAVKLIALTAGLNGTVAVVLAFLAHSDPFGNLHWDQKDALIGLVAIVPLMLADAGLMLPDHSSAATAQAPVWQKAANLYQQQRVTNNPGKDFPFLLELFTVAVKNLASEMLERGVLVSLGGLAIASYLVLFQGYDMEEVEQTA</sequence>
<evidence type="ECO:0000256" key="2">
    <source>
        <dbReference type="SAM" id="Phobius"/>
    </source>
</evidence>
<keyword evidence="2" id="KW-1133">Transmembrane helix</keyword>
<feature type="region of interest" description="Disordered" evidence="1">
    <location>
        <begin position="71"/>
        <end position="108"/>
    </location>
</feature>
<evidence type="ECO:0000313" key="4">
    <source>
        <dbReference type="Proteomes" id="UP001190700"/>
    </source>
</evidence>
<dbReference type="EMBL" id="LGRX02021385">
    <property type="protein sequence ID" value="KAK3256736.1"/>
    <property type="molecule type" value="Genomic_DNA"/>
</dbReference>
<feature type="compositionally biased region" description="Low complexity" evidence="1">
    <location>
        <begin position="132"/>
        <end position="146"/>
    </location>
</feature>
<proteinExistence type="predicted"/>
<gene>
    <name evidence="3" type="ORF">CYMTET_34142</name>
</gene>
<dbReference type="Proteomes" id="UP001190700">
    <property type="component" value="Unassembled WGS sequence"/>
</dbReference>
<feature type="compositionally biased region" description="Polar residues" evidence="1">
    <location>
        <begin position="91"/>
        <end position="108"/>
    </location>
</feature>
<dbReference type="AlphaFoldDB" id="A0AAE0FBI5"/>
<evidence type="ECO:0000256" key="1">
    <source>
        <dbReference type="SAM" id="MobiDB-lite"/>
    </source>
</evidence>
<comment type="caution">
    <text evidence="3">The sequence shown here is derived from an EMBL/GenBank/DDBJ whole genome shotgun (WGS) entry which is preliminary data.</text>
</comment>
<feature type="region of interest" description="Disordered" evidence="1">
    <location>
        <begin position="124"/>
        <end position="157"/>
    </location>
</feature>
<feature type="compositionally biased region" description="Low complexity" evidence="1">
    <location>
        <begin position="79"/>
        <end position="90"/>
    </location>
</feature>